<feature type="transmembrane region" description="Helical" evidence="5">
    <location>
        <begin position="135"/>
        <end position="156"/>
    </location>
</feature>
<dbReference type="GO" id="GO:0008233">
    <property type="term" value="F:peptidase activity"/>
    <property type="evidence" value="ECO:0007669"/>
    <property type="project" value="UniProtKB-KW"/>
</dbReference>
<dbReference type="Gene3D" id="1.20.1540.10">
    <property type="entry name" value="Rhomboid-like"/>
    <property type="match status" value="1"/>
</dbReference>
<organism evidence="7 8">
    <name type="scientific">Glaciecola siphonariae</name>
    <dbReference type="NCBI Taxonomy" id="521012"/>
    <lineage>
        <taxon>Bacteria</taxon>
        <taxon>Pseudomonadati</taxon>
        <taxon>Pseudomonadota</taxon>
        <taxon>Gammaproteobacteria</taxon>
        <taxon>Alteromonadales</taxon>
        <taxon>Alteromonadaceae</taxon>
        <taxon>Glaciecola</taxon>
    </lineage>
</organism>
<comment type="caution">
    <text evidence="7">The sequence shown here is derived from an EMBL/GenBank/DDBJ whole genome shotgun (WGS) entry which is preliminary data.</text>
</comment>
<evidence type="ECO:0000256" key="2">
    <source>
        <dbReference type="ARBA" id="ARBA00022692"/>
    </source>
</evidence>
<feature type="transmembrane region" description="Helical" evidence="5">
    <location>
        <begin position="12"/>
        <end position="36"/>
    </location>
</feature>
<keyword evidence="3 5" id="KW-1133">Transmembrane helix</keyword>
<dbReference type="GO" id="GO:0006508">
    <property type="term" value="P:proteolysis"/>
    <property type="evidence" value="ECO:0007669"/>
    <property type="project" value="UniProtKB-KW"/>
</dbReference>
<evidence type="ECO:0000256" key="4">
    <source>
        <dbReference type="ARBA" id="ARBA00023136"/>
    </source>
</evidence>
<dbReference type="EMBL" id="JBHSGU010000002">
    <property type="protein sequence ID" value="MFC4698876.1"/>
    <property type="molecule type" value="Genomic_DNA"/>
</dbReference>
<dbReference type="InterPro" id="IPR035952">
    <property type="entry name" value="Rhomboid-like_sf"/>
</dbReference>
<feature type="transmembrane region" description="Helical" evidence="5">
    <location>
        <begin position="56"/>
        <end position="80"/>
    </location>
</feature>
<dbReference type="EC" id="3.4.21.-" evidence="7"/>
<accession>A0ABV9LQT7</accession>
<keyword evidence="7" id="KW-0378">Hydrolase</keyword>
<keyword evidence="8" id="KW-1185">Reference proteome</keyword>
<evidence type="ECO:0000256" key="3">
    <source>
        <dbReference type="ARBA" id="ARBA00022989"/>
    </source>
</evidence>
<evidence type="ECO:0000256" key="1">
    <source>
        <dbReference type="ARBA" id="ARBA00004141"/>
    </source>
</evidence>
<proteinExistence type="predicted"/>
<name>A0ABV9LQT7_9ALTE</name>
<dbReference type="InterPro" id="IPR022764">
    <property type="entry name" value="Peptidase_S54_rhomboid_dom"/>
</dbReference>
<feature type="transmembrane region" description="Helical" evidence="5">
    <location>
        <begin position="87"/>
        <end position="105"/>
    </location>
</feature>
<protein>
    <submittedName>
        <fullName evidence="7">Rhomboid family intramembrane serine protease</fullName>
        <ecNumber evidence="7">3.4.21.-</ecNumber>
    </submittedName>
</protein>
<reference evidence="8" key="1">
    <citation type="journal article" date="2019" name="Int. J. Syst. Evol. Microbiol.">
        <title>The Global Catalogue of Microorganisms (GCM) 10K type strain sequencing project: providing services to taxonomists for standard genome sequencing and annotation.</title>
        <authorList>
            <consortium name="The Broad Institute Genomics Platform"/>
            <consortium name="The Broad Institute Genome Sequencing Center for Infectious Disease"/>
            <person name="Wu L."/>
            <person name="Ma J."/>
        </authorList>
    </citation>
    <scope>NUCLEOTIDE SEQUENCE [LARGE SCALE GENOMIC DNA]</scope>
    <source>
        <strain evidence="8">KACC 12507</strain>
    </source>
</reference>
<evidence type="ECO:0000256" key="5">
    <source>
        <dbReference type="SAM" id="Phobius"/>
    </source>
</evidence>
<evidence type="ECO:0000259" key="6">
    <source>
        <dbReference type="Pfam" id="PF01694"/>
    </source>
</evidence>
<feature type="transmembrane region" description="Helical" evidence="5">
    <location>
        <begin position="162"/>
        <end position="181"/>
    </location>
</feature>
<gene>
    <name evidence="7" type="ORF">ACFO4O_01705</name>
</gene>
<sequence>MTKYTLTKRPKWHYLAVVLALLICIELVNFFSGRWLNHFAIVPRHLDTLVYIFTAPWLHGSLSHFFSNIVTLAVLSYLLMQFSVKRYFLVSILLIVMTGLLVWLFGREARHLGASGVIYGYFAYLLLAGFLSRRFFLAIISIAVLFFYGGMIWGVLPSQPFISWESHLFGFISGLVLAWVLRPTAHIRK</sequence>
<keyword evidence="4 5" id="KW-0472">Membrane</keyword>
<comment type="subcellular location">
    <subcellularLocation>
        <location evidence="1">Membrane</location>
        <topology evidence="1">Multi-pass membrane protein</topology>
    </subcellularLocation>
</comment>
<keyword evidence="2 5" id="KW-0812">Transmembrane</keyword>
<feature type="transmembrane region" description="Helical" evidence="5">
    <location>
        <begin position="111"/>
        <end position="128"/>
    </location>
</feature>
<evidence type="ECO:0000313" key="7">
    <source>
        <dbReference type="EMBL" id="MFC4698876.1"/>
    </source>
</evidence>
<dbReference type="Pfam" id="PF01694">
    <property type="entry name" value="Rhomboid"/>
    <property type="match status" value="1"/>
</dbReference>
<keyword evidence="7" id="KW-0645">Protease</keyword>
<dbReference type="Proteomes" id="UP001595897">
    <property type="component" value="Unassembled WGS sequence"/>
</dbReference>
<feature type="domain" description="Peptidase S54 rhomboid" evidence="6">
    <location>
        <begin position="51"/>
        <end position="182"/>
    </location>
</feature>
<evidence type="ECO:0000313" key="8">
    <source>
        <dbReference type="Proteomes" id="UP001595897"/>
    </source>
</evidence>
<dbReference type="RefSeq" id="WP_382405559.1">
    <property type="nucleotide sequence ID" value="NZ_JBHSGU010000002.1"/>
</dbReference>
<dbReference type="SUPFAM" id="SSF144091">
    <property type="entry name" value="Rhomboid-like"/>
    <property type="match status" value="1"/>
</dbReference>